<dbReference type="InterPro" id="IPR002792">
    <property type="entry name" value="TRAM_dom"/>
</dbReference>
<evidence type="ECO:0000259" key="6">
    <source>
        <dbReference type="PROSITE" id="PS50926"/>
    </source>
</evidence>
<dbReference type="InterPro" id="IPR052041">
    <property type="entry name" value="Nucleic_acid_metab_PIN/TRAM"/>
</dbReference>
<evidence type="ECO:0000256" key="4">
    <source>
        <dbReference type="ARBA" id="ARBA00022842"/>
    </source>
</evidence>
<dbReference type="InterPro" id="IPR029060">
    <property type="entry name" value="PIN-like_dom_sf"/>
</dbReference>
<feature type="transmembrane region" description="Helical" evidence="5">
    <location>
        <begin position="42"/>
        <end position="62"/>
    </location>
</feature>
<dbReference type="OrthoDB" id="9780734at2"/>
<feature type="transmembrane region" description="Helical" evidence="5">
    <location>
        <begin position="109"/>
        <end position="130"/>
    </location>
</feature>
<dbReference type="Proteomes" id="UP000184315">
    <property type="component" value="Unassembled WGS sequence"/>
</dbReference>
<feature type="transmembrane region" description="Helical" evidence="5">
    <location>
        <begin position="82"/>
        <end position="103"/>
    </location>
</feature>
<dbReference type="RefSeq" id="WP_072719273.1">
    <property type="nucleotide sequence ID" value="NZ_LN889801.1"/>
</dbReference>
<dbReference type="SUPFAM" id="SSF88723">
    <property type="entry name" value="PIN domain-like"/>
    <property type="match status" value="1"/>
</dbReference>
<feature type="transmembrane region" description="Helical" evidence="5">
    <location>
        <begin position="5"/>
        <end position="22"/>
    </location>
</feature>
<evidence type="ECO:0000256" key="2">
    <source>
        <dbReference type="ARBA" id="ARBA00022722"/>
    </source>
</evidence>
<dbReference type="GO" id="GO:0004518">
    <property type="term" value="F:nuclease activity"/>
    <property type="evidence" value="ECO:0007669"/>
    <property type="project" value="UniProtKB-KW"/>
</dbReference>
<dbReference type="SMART" id="SM00670">
    <property type="entry name" value="PINc"/>
    <property type="match status" value="1"/>
</dbReference>
<evidence type="ECO:0000256" key="5">
    <source>
        <dbReference type="SAM" id="Phobius"/>
    </source>
</evidence>
<proteinExistence type="predicted"/>
<keyword evidence="5" id="KW-1133">Transmembrane helix</keyword>
<dbReference type="EMBL" id="CZDF01000154">
    <property type="protein sequence ID" value="CUR32538.1"/>
    <property type="molecule type" value="Genomic_DNA"/>
</dbReference>
<keyword evidence="2" id="KW-0540">Nuclease</keyword>
<dbReference type="Pfam" id="PF01850">
    <property type="entry name" value="PIN"/>
    <property type="match status" value="1"/>
</dbReference>
<dbReference type="PANTHER" id="PTHR11603">
    <property type="entry name" value="AAA FAMILY ATPASE"/>
    <property type="match status" value="1"/>
</dbReference>
<gene>
    <name evidence="7" type="ORF">PL9214490085</name>
</gene>
<dbReference type="Gene3D" id="3.40.50.1010">
    <property type="entry name" value="5'-nuclease"/>
    <property type="match status" value="1"/>
</dbReference>
<feature type="domain" description="TRAM" evidence="6">
    <location>
        <begin position="289"/>
        <end position="350"/>
    </location>
</feature>
<protein>
    <recommendedName>
        <fullName evidence="6">TRAM domain-containing protein</fullName>
    </recommendedName>
</protein>
<evidence type="ECO:0000313" key="7">
    <source>
        <dbReference type="EMBL" id="CUR32538.1"/>
    </source>
</evidence>
<reference evidence="8" key="1">
    <citation type="submission" date="2015-10" db="EMBL/GenBank/DDBJ databases">
        <authorList>
            <person name="Regsiter A."/>
            <person name="william w."/>
        </authorList>
    </citation>
    <scope>NUCLEOTIDE SEQUENCE [LARGE SCALE GENOMIC DNA]</scope>
</reference>
<dbReference type="PANTHER" id="PTHR11603:SF147">
    <property type="entry name" value="MEMBRANE PROTEIN"/>
    <property type="match status" value="1"/>
</dbReference>
<name>A0A1J1LKH6_9CYAN</name>
<keyword evidence="4" id="KW-0460">Magnesium</keyword>
<keyword evidence="8" id="KW-1185">Reference proteome</keyword>
<keyword evidence="5" id="KW-0812">Transmembrane</keyword>
<evidence type="ECO:0000256" key="3">
    <source>
        <dbReference type="ARBA" id="ARBA00022801"/>
    </source>
</evidence>
<dbReference type="PROSITE" id="PS50926">
    <property type="entry name" value="TRAM"/>
    <property type="match status" value="1"/>
</dbReference>
<comment type="cofactor">
    <cofactor evidence="1">
        <name>Mg(2+)</name>
        <dbReference type="ChEBI" id="CHEBI:18420"/>
    </cofactor>
</comment>
<organism evidence="7 8">
    <name type="scientific">Planktothrix tepida PCC 9214</name>
    <dbReference type="NCBI Taxonomy" id="671072"/>
    <lineage>
        <taxon>Bacteria</taxon>
        <taxon>Bacillati</taxon>
        <taxon>Cyanobacteriota</taxon>
        <taxon>Cyanophyceae</taxon>
        <taxon>Oscillatoriophycideae</taxon>
        <taxon>Oscillatoriales</taxon>
        <taxon>Microcoleaceae</taxon>
        <taxon>Planktothrix</taxon>
    </lineage>
</organism>
<evidence type="ECO:0000256" key="1">
    <source>
        <dbReference type="ARBA" id="ARBA00001946"/>
    </source>
</evidence>
<evidence type="ECO:0000313" key="8">
    <source>
        <dbReference type="Proteomes" id="UP000184315"/>
    </source>
</evidence>
<accession>A0A1J1LKH6</accession>
<keyword evidence="5" id="KW-0472">Membrane</keyword>
<dbReference type="GO" id="GO:0016787">
    <property type="term" value="F:hydrolase activity"/>
    <property type="evidence" value="ECO:0007669"/>
    <property type="project" value="UniProtKB-KW"/>
</dbReference>
<sequence length="359" mass="39334">MLDAIIIILFIIAGAGTGFYGIELLPKPVLDQVTNIEGLRSVTGAFTALIGGVMGLVVQTTYRRLEEQIRQMPLDVLITRAIGLVIGLLVANLMLAPLFLLPIPREVGFIKPLLAVLCSVMFGFTGVNLADTHGRAFFRIINPNSLESMLLAEGTLKPAYTKVIDTSCIIDGRIESLLATGFIEGQILVPQFILQELQLVADASNDQKRIRGRRGLDILNRLREDYPEQISIHPADYEEPQTVDAKLVRFAQEINGTLLTNDYNLSKVATVQQVPVLNINDLAQAIRPSYLPGDIIELKIRKEGKEPSQGIGYLDDGTMVVVEDGSEYVGDQVRVIVTSSLQTSAGRMIFARPEHSVLA</sequence>
<dbReference type="InterPro" id="IPR002716">
    <property type="entry name" value="PIN_dom"/>
</dbReference>
<dbReference type="STRING" id="671072.PL9214490085"/>
<dbReference type="CDD" id="cd09877">
    <property type="entry name" value="PIN_YacL-like"/>
    <property type="match status" value="1"/>
</dbReference>
<dbReference type="AlphaFoldDB" id="A0A1J1LKH6"/>
<keyword evidence="3" id="KW-0378">Hydrolase</keyword>
<dbReference type="Pfam" id="PF01938">
    <property type="entry name" value="TRAM"/>
    <property type="match status" value="1"/>
</dbReference>